<name>A0A371CVF5_9APHY</name>
<evidence type="ECO:0000313" key="2">
    <source>
        <dbReference type="EMBL" id="RDX44255.1"/>
    </source>
</evidence>
<reference evidence="2 3" key="1">
    <citation type="journal article" date="2018" name="Biotechnol. Biofuels">
        <title>Integrative visual omics of the white-rot fungus Polyporus brumalis exposes the biotechnological potential of its oxidative enzymes for delignifying raw plant biomass.</title>
        <authorList>
            <person name="Miyauchi S."/>
            <person name="Rancon A."/>
            <person name="Drula E."/>
            <person name="Hage H."/>
            <person name="Chaduli D."/>
            <person name="Favel A."/>
            <person name="Grisel S."/>
            <person name="Henrissat B."/>
            <person name="Herpoel-Gimbert I."/>
            <person name="Ruiz-Duenas F.J."/>
            <person name="Chevret D."/>
            <person name="Hainaut M."/>
            <person name="Lin J."/>
            <person name="Wang M."/>
            <person name="Pangilinan J."/>
            <person name="Lipzen A."/>
            <person name="Lesage-Meessen L."/>
            <person name="Navarro D."/>
            <person name="Riley R."/>
            <person name="Grigoriev I.V."/>
            <person name="Zhou S."/>
            <person name="Raouche S."/>
            <person name="Rosso M.N."/>
        </authorList>
    </citation>
    <scope>NUCLEOTIDE SEQUENCE [LARGE SCALE GENOMIC DNA]</scope>
    <source>
        <strain evidence="2 3">BRFM 1820</strain>
    </source>
</reference>
<sequence>MDVKSKCTLADGAGHRLPPSQEDGSVAEQMSGLVLAGPRVGAHEGAARGCERTGGSVARRAMTRVRSIASRTRRGVLVRVVLFRTRALCSLAVWSPAASSLCQPGALGPVPRLFPLLARTPLRASYRVARLRHPHVATTTASAAAPTRRAGRS</sequence>
<accession>A0A371CVF5</accession>
<proteinExistence type="predicted"/>
<dbReference type="AlphaFoldDB" id="A0A371CVF5"/>
<organism evidence="2 3">
    <name type="scientific">Lentinus brumalis</name>
    <dbReference type="NCBI Taxonomy" id="2498619"/>
    <lineage>
        <taxon>Eukaryota</taxon>
        <taxon>Fungi</taxon>
        <taxon>Dikarya</taxon>
        <taxon>Basidiomycota</taxon>
        <taxon>Agaricomycotina</taxon>
        <taxon>Agaricomycetes</taxon>
        <taxon>Polyporales</taxon>
        <taxon>Polyporaceae</taxon>
        <taxon>Lentinus</taxon>
    </lineage>
</organism>
<evidence type="ECO:0000256" key="1">
    <source>
        <dbReference type="SAM" id="MobiDB-lite"/>
    </source>
</evidence>
<protein>
    <submittedName>
        <fullName evidence="2">Uncharacterized protein</fullName>
    </submittedName>
</protein>
<evidence type="ECO:0000313" key="3">
    <source>
        <dbReference type="Proteomes" id="UP000256964"/>
    </source>
</evidence>
<feature type="region of interest" description="Disordered" evidence="1">
    <location>
        <begin position="1"/>
        <end position="24"/>
    </location>
</feature>
<keyword evidence="3" id="KW-1185">Reference proteome</keyword>
<gene>
    <name evidence="2" type="ORF">OH76DRAFT_1104661</name>
</gene>
<dbReference type="EMBL" id="KZ857452">
    <property type="protein sequence ID" value="RDX44255.1"/>
    <property type="molecule type" value="Genomic_DNA"/>
</dbReference>
<dbReference type="Proteomes" id="UP000256964">
    <property type="component" value="Unassembled WGS sequence"/>
</dbReference>